<keyword evidence="1 9" id="KW-0547">Nucleotide-binding</keyword>
<keyword evidence="5 9" id="KW-0805">Transcription regulation</keyword>
<dbReference type="PANTHER" id="PTHR45766:SF6">
    <property type="entry name" value="SWI_SNF-RELATED MATRIX-ASSOCIATED ACTIN-DEPENDENT REGULATOR OF CHROMATIN SUBFAMILY A-LIKE PROTEIN 1"/>
    <property type="match status" value="1"/>
</dbReference>
<organism evidence="12 13">
    <name type="scientific">Cricetibacter osteomyelitidis</name>
    <dbReference type="NCBI Taxonomy" id="1521931"/>
    <lineage>
        <taxon>Bacteria</taxon>
        <taxon>Pseudomonadati</taxon>
        <taxon>Pseudomonadota</taxon>
        <taxon>Gammaproteobacteria</taxon>
        <taxon>Pasteurellales</taxon>
        <taxon>Pasteurellaceae</taxon>
        <taxon>Cricetibacter</taxon>
    </lineage>
</organism>
<keyword evidence="3 9" id="KW-0347">Helicase</keyword>
<evidence type="ECO:0000256" key="3">
    <source>
        <dbReference type="ARBA" id="ARBA00022806"/>
    </source>
</evidence>
<dbReference type="NCBIfam" id="NF003426">
    <property type="entry name" value="PRK04914.1"/>
    <property type="match status" value="1"/>
</dbReference>
<dbReference type="Gene3D" id="3.40.50.300">
    <property type="entry name" value="P-loop containing nucleotide triphosphate hydrolases"/>
    <property type="match status" value="1"/>
</dbReference>
<evidence type="ECO:0000256" key="5">
    <source>
        <dbReference type="ARBA" id="ARBA00023015"/>
    </source>
</evidence>
<evidence type="ECO:0000256" key="6">
    <source>
        <dbReference type="ARBA" id="ARBA00023125"/>
    </source>
</evidence>
<dbReference type="GO" id="GO:0016817">
    <property type="term" value="F:hydrolase activity, acting on acid anhydrides"/>
    <property type="evidence" value="ECO:0007669"/>
    <property type="project" value="InterPro"/>
</dbReference>
<dbReference type="PANTHER" id="PTHR45766">
    <property type="entry name" value="DNA ANNEALING HELICASE AND ENDONUCLEASE ZRANB3 FAMILY MEMBER"/>
    <property type="match status" value="1"/>
</dbReference>
<evidence type="ECO:0000256" key="9">
    <source>
        <dbReference type="HAMAP-Rule" id="MF_01821"/>
    </source>
</evidence>
<comment type="function">
    <text evidence="9">Transcription regulator that activates transcription by stimulating RNA polymerase (RNAP) recycling in case of stress conditions such as supercoiled DNA or high salt concentrations. Probably acts by releasing the RNAP, when it is trapped or immobilized on tightly supercoiled DNA. Does not activate transcription on linear DNA. Probably not involved in DNA repair.</text>
</comment>
<dbReference type="CDD" id="cd18793">
    <property type="entry name" value="SF2_C_SNF"/>
    <property type="match status" value="1"/>
</dbReference>
<dbReference type="PROSITE" id="PS51194">
    <property type="entry name" value="HELICASE_CTER"/>
    <property type="match status" value="1"/>
</dbReference>
<keyword evidence="13" id="KW-1185">Reference proteome</keyword>
<feature type="domain" description="Helicase C-terminal" evidence="11">
    <location>
        <begin position="489"/>
        <end position="665"/>
    </location>
</feature>
<keyword evidence="7 9" id="KW-0010">Activator</keyword>
<dbReference type="PROSITE" id="PS51192">
    <property type="entry name" value="HELICASE_ATP_BIND_1"/>
    <property type="match status" value="1"/>
</dbReference>
<dbReference type="InterPro" id="IPR049730">
    <property type="entry name" value="SNF2/RAD54-like_C"/>
</dbReference>
<evidence type="ECO:0000256" key="8">
    <source>
        <dbReference type="ARBA" id="ARBA00023163"/>
    </source>
</evidence>
<dbReference type="InterPro" id="IPR023949">
    <property type="entry name" value="Helicase_RapA"/>
</dbReference>
<keyword evidence="2 9" id="KW-0378">Hydrolase</keyword>
<dbReference type="SMART" id="SM00487">
    <property type="entry name" value="DEXDc"/>
    <property type="match status" value="1"/>
</dbReference>
<dbReference type="InterPro" id="IPR040765">
    <property type="entry name" value="Tudor_1_RapA"/>
</dbReference>
<evidence type="ECO:0000259" key="10">
    <source>
        <dbReference type="PROSITE" id="PS51192"/>
    </source>
</evidence>
<dbReference type="InterPro" id="IPR022737">
    <property type="entry name" value="RapA_C"/>
</dbReference>
<dbReference type="InterPro" id="IPR001650">
    <property type="entry name" value="Helicase_C-like"/>
</dbReference>
<evidence type="ECO:0000259" key="11">
    <source>
        <dbReference type="PROSITE" id="PS51194"/>
    </source>
</evidence>
<dbReference type="Gene3D" id="3.40.50.10810">
    <property type="entry name" value="Tandem AAA-ATPase domain"/>
    <property type="match status" value="1"/>
</dbReference>
<dbReference type="Proteomes" id="UP000295763">
    <property type="component" value="Unassembled WGS sequence"/>
</dbReference>
<proteinExistence type="inferred from homology"/>
<dbReference type="OrthoDB" id="9814088at2"/>
<accession>A0A4R2T2V0</accession>
<dbReference type="Pfam" id="PF00176">
    <property type="entry name" value="SNF2-rel_dom"/>
    <property type="match status" value="1"/>
</dbReference>
<dbReference type="InterPro" id="IPR014001">
    <property type="entry name" value="Helicase_ATP-bd"/>
</dbReference>
<dbReference type="AlphaFoldDB" id="A0A4R2T2V0"/>
<evidence type="ECO:0000256" key="1">
    <source>
        <dbReference type="ARBA" id="ARBA00022741"/>
    </source>
</evidence>
<reference evidence="12 13" key="1">
    <citation type="submission" date="2019-03" db="EMBL/GenBank/DDBJ databases">
        <title>Genomic Encyclopedia of Type Strains, Phase IV (KMG-IV): sequencing the most valuable type-strain genomes for metagenomic binning, comparative biology and taxonomic classification.</title>
        <authorList>
            <person name="Goeker M."/>
        </authorList>
    </citation>
    <scope>NUCLEOTIDE SEQUENCE [LARGE SCALE GENOMIC DNA]</scope>
    <source>
        <strain evidence="12 13">DSM 28404</strain>
    </source>
</reference>
<dbReference type="EC" id="3.6.4.-" evidence="9"/>
<dbReference type="Pfam" id="PF18337">
    <property type="entry name" value="Tudor_RapA"/>
    <property type="match status" value="1"/>
</dbReference>
<dbReference type="InterPro" id="IPR000330">
    <property type="entry name" value="SNF2_N"/>
</dbReference>
<evidence type="ECO:0000256" key="4">
    <source>
        <dbReference type="ARBA" id="ARBA00022840"/>
    </source>
</evidence>
<feature type="binding site" evidence="9">
    <location>
        <begin position="176"/>
        <end position="183"/>
    </location>
    <ligand>
        <name>ATP</name>
        <dbReference type="ChEBI" id="CHEBI:30616"/>
    </ligand>
</feature>
<dbReference type="Gene3D" id="2.30.30.140">
    <property type="match status" value="1"/>
</dbReference>
<evidence type="ECO:0000313" key="13">
    <source>
        <dbReference type="Proteomes" id="UP000295763"/>
    </source>
</evidence>
<dbReference type="InterPro" id="IPR057342">
    <property type="entry name" value="DEXDc_RapA"/>
</dbReference>
<dbReference type="GO" id="GO:0005524">
    <property type="term" value="F:ATP binding"/>
    <property type="evidence" value="ECO:0007669"/>
    <property type="project" value="UniProtKB-UniRule"/>
</dbReference>
<comment type="subunit">
    <text evidence="9">Interacts with the RNAP. Has a higher affinity for the core RNAP than for the holoenzyme. Its ATPase activity is stimulated by binding to RNAP.</text>
</comment>
<dbReference type="Gene3D" id="6.10.140.2230">
    <property type="match status" value="1"/>
</dbReference>
<dbReference type="RefSeq" id="WP_131978854.1">
    <property type="nucleotide sequence ID" value="NZ_SLYB01000031.1"/>
</dbReference>
<dbReference type="SUPFAM" id="SSF52540">
    <property type="entry name" value="P-loop containing nucleoside triphosphate hydrolases"/>
    <property type="match status" value="2"/>
</dbReference>
<feature type="short sequence motif" description="DEAH box" evidence="9">
    <location>
        <begin position="283"/>
        <end position="286"/>
    </location>
</feature>
<dbReference type="Gene3D" id="3.30.360.80">
    <property type="match status" value="1"/>
</dbReference>
<dbReference type="GO" id="GO:0003677">
    <property type="term" value="F:DNA binding"/>
    <property type="evidence" value="ECO:0007669"/>
    <property type="project" value="UniProtKB-KW"/>
</dbReference>
<evidence type="ECO:0000313" key="12">
    <source>
        <dbReference type="EMBL" id="TCP91318.1"/>
    </source>
</evidence>
<dbReference type="SMART" id="SM00490">
    <property type="entry name" value="HELICc"/>
    <property type="match status" value="1"/>
</dbReference>
<evidence type="ECO:0000256" key="7">
    <source>
        <dbReference type="ARBA" id="ARBA00023159"/>
    </source>
</evidence>
<dbReference type="Pfam" id="PF18339">
    <property type="entry name" value="Tudor_1_RapA"/>
    <property type="match status" value="1"/>
</dbReference>
<dbReference type="InterPro" id="IPR027417">
    <property type="entry name" value="P-loop_NTPase"/>
</dbReference>
<dbReference type="GO" id="GO:0004386">
    <property type="term" value="F:helicase activity"/>
    <property type="evidence" value="ECO:0007669"/>
    <property type="project" value="UniProtKB-UniRule"/>
</dbReference>
<dbReference type="EMBL" id="SLYB01000031">
    <property type="protein sequence ID" value="TCP91318.1"/>
    <property type="molecule type" value="Genomic_DNA"/>
</dbReference>
<keyword evidence="6 9" id="KW-0238">DNA-binding</keyword>
<dbReference type="Pfam" id="PF00271">
    <property type="entry name" value="Helicase_C"/>
    <property type="match status" value="1"/>
</dbReference>
<dbReference type="CDD" id="cd18011">
    <property type="entry name" value="DEXDc_RapA"/>
    <property type="match status" value="1"/>
</dbReference>
<dbReference type="InterPro" id="IPR038718">
    <property type="entry name" value="SNF2-like_sf"/>
</dbReference>
<protein>
    <recommendedName>
        <fullName evidence="9">RNA polymerase-associated protein RapA</fullName>
        <ecNumber evidence="9">3.6.4.-</ecNumber>
    </recommendedName>
    <alternativeName>
        <fullName evidence="9">ATP-dependent helicase HepA</fullName>
    </alternativeName>
</protein>
<keyword evidence="8 9" id="KW-0804">Transcription</keyword>
<dbReference type="Pfam" id="PF12137">
    <property type="entry name" value="RapA_C"/>
    <property type="match status" value="1"/>
</dbReference>
<dbReference type="GO" id="GO:0006355">
    <property type="term" value="P:regulation of DNA-templated transcription"/>
    <property type="evidence" value="ECO:0007669"/>
    <property type="project" value="UniProtKB-UniRule"/>
</dbReference>
<keyword evidence="4 9" id="KW-0067">ATP-binding</keyword>
<dbReference type="InterPro" id="IPR040766">
    <property type="entry name" value="Tudor_2_RapA"/>
</dbReference>
<sequence>MSFAIGQRWISESENNLGLGIITAVNARTVSIHFPASDEQRIYALASAPLTRVLFQQKDQVTHQDGWQATVIDVIENNDVALYLVKRNDTQADVVLKEVDLAHQITFSKPQERLFSAQIDRSDRFAVRYQALQHQQAQFQSPLRGLRGIRAGLIPHQLHIAKEVGQRINPRVLLADEVGLGKTIEAGMILQQQLFAGRVERVLVIVPETLQHQWLVEMLRRFNLHFSLFDEDRSQDFSATEDEVERNPFDSENLIICSLDWLMSQPKRTNQLLATDFDMLIVDEAHHLEWSEQQVSPHYQLVAQLSAKIPSVLLLTATPEQLGQAGHFARLSLLDADRFYDYSAFVQEQQHYQPVVDAVTTLLNDKPLSAVEKNSILALLTEQDTELLFCVINSEASAEQRTLARQKLINHLIDRHGTSRVLFRNTRQGVKGFPHRIYHQVTLEMPSQYRNAQKMLTLFDESSAQDLFYPERIFQQMNPNACWWEFDPRLEWLITFLKKHRNEKVLVICHYANTAIQLEQALREKEAIRSAVFHEKMSVVERDRAAAYFAQQENGAQVLLSSSIGSEGRNFQFAHRLVLLNLPDNPDLLEQCIGRLDRIGQTRDIQIYAPCFADSPQVLLAKWYHDGLNAFEETCPMGTAIFAKCGEKLQKFLQNPTALDDENMADFEAFVTDTRKLQKQLKTELEQGRDRLLELNSNGGESAQQLADEIQQQDSSPELVNFALNVFDIIGVEQDDLGENAIVITPTGHMLVPDFPGLKEEGITVTFDRQLALAREELEFLTWDHPIISNGIDLITSGDIGKSAVSLLINKSLPAGTLLLELIYMVEAQVPKDLQLTRFLPPTPVRILLDNKGNDLASQVSFKGLEKQLKPVNKNMANKIVKMVRPIVEKLLVIGDAKIAQQAQIIIADAKVQAKQVLSAELNRLNALRAVNKNIRQDEIDVLEQRQIQSLEQLNHANWRLDSLRVIVSNSA</sequence>
<dbReference type="HAMAP" id="MF_01821">
    <property type="entry name" value="Helicase_RapA"/>
    <property type="match status" value="1"/>
</dbReference>
<dbReference type="Gene3D" id="6.10.140.1500">
    <property type="match status" value="1"/>
</dbReference>
<gene>
    <name evidence="9" type="primary">rapA</name>
    <name evidence="12" type="ORF">EDC44_13124</name>
</gene>
<evidence type="ECO:0000256" key="2">
    <source>
        <dbReference type="ARBA" id="ARBA00022801"/>
    </source>
</evidence>
<comment type="caution">
    <text evidence="12">The sequence shown here is derived from an EMBL/GenBank/DDBJ whole genome shotgun (WGS) entry which is preliminary data.</text>
</comment>
<feature type="domain" description="Helicase ATP-binding" evidence="10">
    <location>
        <begin position="163"/>
        <end position="337"/>
    </location>
</feature>
<dbReference type="Gene3D" id="2.30.30.930">
    <property type="match status" value="1"/>
</dbReference>
<comment type="similarity">
    <text evidence="9">Belongs to the SNF2/RAD54 helicase family. RapA subfamily.</text>
</comment>
<name>A0A4R2T2V0_9PAST</name>